<dbReference type="EMBL" id="CP000473">
    <property type="protein sequence ID" value="ABJ85497.1"/>
    <property type="molecule type" value="Genomic_DNA"/>
</dbReference>
<protein>
    <submittedName>
        <fullName evidence="2">Ketosteroid isomerase-like protein</fullName>
    </submittedName>
</protein>
<dbReference type="eggNOG" id="COG4319">
    <property type="taxonomic scope" value="Bacteria"/>
</dbReference>
<dbReference type="InParanoid" id="Q01XW8"/>
<dbReference type="GO" id="GO:0016853">
    <property type="term" value="F:isomerase activity"/>
    <property type="evidence" value="ECO:0007669"/>
    <property type="project" value="UniProtKB-KW"/>
</dbReference>
<dbReference type="Pfam" id="PF14534">
    <property type="entry name" value="DUF4440"/>
    <property type="match status" value="1"/>
</dbReference>
<dbReference type="InterPro" id="IPR032710">
    <property type="entry name" value="NTF2-like_dom_sf"/>
</dbReference>
<dbReference type="NCBIfam" id="TIGR02246">
    <property type="entry name" value="SgcJ/EcaC family oxidoreductase"/>
    <property type="match status" value="1"/>
</dbReference>
<dbReference type="SUPFAM" id="SSF54427">
    <property type="entry name" value="NTF2-like"/>
    <property type="match status" value="1"/>
</dbReference>
<dbReference type="InterPro" id="IPR027843">
    <property type="entry name" value="DUF4440"/>
</dbReference>
<feature type="domain" description="DUF4440" evidence="1">
    <location>
        <begin position="22"/>
        <end position="131"/>
    </location>
</feature>
<name>Q01XW8_SOLUE</name>
<keyword evidence="2" id="KW-0413">Isomerase</keyword>
<evidence type="ECO:0000259" key="1">
    <source>
        <dbReference type="Pfam" id="PF14534"/>
    </source>
</evidence>
<reference evidence="2" key="1">
    <citation type="submission" date="2006-10" db="EMBL/GenBank/DDBJ databases">
        <title>Complete sequence of Solibacter usitatus Ellin6076.</title>
        <authorList>
            <consortium name="US DOE Joint Genome Institute"/>
            <person name="Copeland A."/>
            <person name="Lucas S."/>
            <person name="Lapidus A."/>
            <person name="Barry K."/>
            <person name="Detter J.C."/>
            <person name="Glavina del Rio T."/>
            <person name="Hammon N."/>
            <person name="Israni S."/>
            <person name="Dalin E."/>
            <person name="Tice H."/>
            <person name="Pitluck S."/>
            <person name="Thompson L.S."/>
            <person name="Brettin T."/>
            <person name="Bruce D."/>
            <person name="Han C."/>
            <person name="Tapia R."/>
            <person name="Gilna P."/>
            <person name="Schmutz J."/>
            <person name="Larimer F."/>
            <person name="Land M."/>
            <person name="Hauser L."/>
            <person name="Kyrpides N."/>
            <person name="Mikhailova N."/>
            <person name="Janssen P.H."/>
            <person name="Kuske C.R."/>
            <person name="Richardson P."/>
        </authorList>
    </citation>
    <scope>NUCLEOTIDE SEQUENCE</scope>
    <source>
        <strain evidence="2">Ellin6076</strain>
    </source>
</reference>
<proteinExistence type="predicted"/>
<dbReference type="KEGG" id="sus:Acid_4536"/>
<dbReference type="STRING" id="234267.Acid_4536"/>
<dbReference type="HOGENOM" id="CLU_128796_1_1_0"/>
<evidence type="ECO:0000313" key="2">
    <source>
        <dbReference type="EMBL" id="ABJ85497.1"/>
    </source>
</evidence>
<dbReference type="Gene3D" id="3.10.450.50">
    <property type="match status" value="1"/>
</dbReference>
<organism evidence="2">
    <name type="scientific">Solibacter usitatus (strain Ellin6076)</name>
    <dbReference type="NCBI Taxonomy" id="234267"/>
    <lineage>
        <taxon>Bacteria</taxon>
        <taxon>Pseudomonadati</taxon>
        <taxon>Acidobacteriota</taxon>
        <taxon>Terriglobia</taxon>
        <taxon>Bryobacterales</taxon>
        <taxon>Solibacteraceae</taxon>
        <taxon>Candidatus Solibacter</taxon>
    </lineage>
</organism>
<gene>
    <name evidence="2" type="ordered locus">Acid_4536</name>
</gene>
<dbReference type="InterPro" id="IPR011944">
    <property type="entry name" value="Steroid_delta5-4_isomerase"/>
</dbReference>
<accession>Q01XW8</accession>
<dbReference type="AlphaFoldDB" id="Q01XW8"/>
<sequence length="148" mass="15741">MLATSCTPKAATDSRAANENAIRELDAQWSKAASANDLDATVSFYSDDATLLPPNAPIRVGKQAIRAVWAELLAPGTSVSWQVSKVEVSQAGDLAYLIGTYVVTMKDPQGKPVTDKGKLLEVWKPIGGKWKAVADTYNSDLPIAQGGH</sequence>